<name>A0A168R2E2_9BACL</name>
<protein>
    <submittedName>
        <fullName evidence="1">Uncharacterized protein</fullName>
    </submittedName>
</protein>
<keyword evidence="2" id="KW-1185">Reference proteome</keyword>
<dbReference type="OrthoDB" id="2990908at2"/>
<accession>A0A168R2E2</accession>
<sequence>MDKIKVTFSDGSTKTFNEEQTFMAIDFFPDKENPNKNYPSQSGTYGLWSHIHDGLTPSFLEILANSKFFFDVKNPEITYSAQSIVKLENI</sequence>
<gene>
    <name evidence="1" type="ORF">PBAT_02375</name>
</gene>
<comment type="caution">
    <text evidence="1">The sequence shown here is derived from an EMBL/GenBank/DDBJ whole genome shotgun (WGS) entry which is preliminary data.</text>
</comment>
<organism evidence="1 2">
    <name type="scientific">Paenibacillus antarcticus</name>
    <dbReference type="NCBI Taxonomy" id="253703"/>
    <lineage>
        <taxon>Bacteria</taxon>
        <taxon>Bacillati</taxon>
        <taxon>Bacillota</taxon>
        <taxon>Bacilli</taxon>
        <taxon>Bacillales</taxon>
        <taxon>Paenibacillaceae</taxon>
        <taxon>Paenibacillus</taxon>
    </lineage>
</organism>
<dbReference type="EMBL" id="LVJI01000001">
    <property type="protein sequence ID" value="OAB48499.1"/>
    <property type="molecule type" value="Genomic_DNA"/>
</dbReference>
<dbReference type="Proteomes" id="UP000077355">
    <property type="component" value="Unassembled WGS sequence"/>
</dbReference>
<proteinExistence type="predicted"/>
<reference evidence="1 2" key="1">
    <citation type="submission" date="2016-03" db="EMBL/GenBank/DDBJ databases">
        <title>Draft genome sequence of Paenibacillus antarcticus CECT 5836.</title>
        <authorList>
            <person name="Shin S.-K."/>
            <person name="Yi H."/>
        </authorList>
    </citation>
    <scope>NUCLEOTIDE SEQUENCE [LARGE SCALE GENOMIC DNA]</scope>
    <source>
        <strain evidence="1 2">CECT 5836</strain>
    </source>
</reference>
<evidence type="ECO:0000313" key="2">
    <source>
        <dbReference type="Proteomes" id="UP000077355"/>
    </source>
</evidence>
<dbReference type="AlphaFoldDB" id="A0A168R2E2"/>
<dbReference type="RefSeq" id="WP_068646150.1">
    <property type="nucleotide sequence ID" value="NZ_CP043611.1"/>
</dbReference>
<evidence type="ECO:0000313" key="1">
    <source>
        <dbReference type="EMBL" id="OAB48499.1"/>
    </source>
</evidence>